<dbReference type="VEuPathDB" id="FungiDB:I7I52_02865"/>
<protein>
    <submittedName>
        <fullName evidence="1">Uncharacterized protein</fullName>
    </submittedName>
</protein>
<gene>
    <name evidence="1" type="ORF">I7I52_02865</name>
</gene>
<name>A0A8H7Z844_AJECA</name>
<reference evidence="1 2" key="1">
    <citation type="submission" date="2021-01" db="EMBL/GenBank/DDBJ databases">
        <title>Chromosome-level genome assembly of a human fungal pathogen reveals clustering of transcriptionally co-regulated genes.</title>
        <authorList>
            <person name="Voorhies M."/>
            <person name="Cohen S."/>
            <person name="Shea T.P."/>
            <person name="Petrus S."/>
            <person name="Munoz J.F."/>
            <person name="Poplawski S."/>
            <person name="Goldman W.E."/>
            <person name="Michael T."/>
            <person name="Cuomo C.A."/>
            <person name="Sil A."/>
            <person name="Beyhan S."/>
        </authorList>
    </citation>
    <scope>NUCLEOTIDE SEQUENCE [LARGE SCALE GENOMIC DNA]</scope>
    <source>
        <strain evidence="1 2">G184AR</strain>
    </source>
</reference>
<evidence type="ECO:0000313" key="2">
    <source>
        <dbReference type="Proteomes" id="UP000670092"/>
    </source>
</evidence>
<evidence type="ECO:0000313" key="1">
    <source>
        <dbReference type="EMBL" id="KAG5304506.1"/>
    </source>
</evidence>
<organism evidence="1 2">
    <name type="scientific">Ajellomyces capsulatus</name>
    <name type="common">Darling's disease fungus</name>
    <name type="synonym">Histoplasma capsulatum</name>
    <dbReference type="NCBI Taxonomy" id="5037"/>
    <lineage>
        <taxon>Eukaryota</taxon>
        <taxon>Fungi</taxon>
        <taxon>Dikarya</taxon>
        <taxon>Ascomycota</taxon>
        <taxon>Pezizomycotina</taxon>
        <taxon>Eurotiomycetes</taxon>
        <taxon>Eurotiomycetidae</taxon>
        <taxon>Onygenales</taxon>
        <taxon>Ajellomycetaceae</taxon>
        <taxon>Histoplasma</taxon>
    </lineage>
</organism>
<sequence>MKIKEAKGGRNSRRLIIVLKVIQLRRTRIIQAKCNRLARGTLEAGHVIFPPGNQSRDLQLLLYSRCICIRRNKCRGRLETAKLHQPIAAETVVAFGEKEPEAAGQRLVDVDGAGDIEVEDRGDCWRDFAVVGGAACNVWSLGVDRDDQVGEFEAFGQFARAGFGVVHLAGNAEDEEEEGEDGLHDGGSGVDWRFLVLRIYERREANVVHLCVVRRHCLVATDDEKG</sequence>
<dbReference type="AlphaFoldDB" id="A0A8H7Z844"/>
<accession>A0A8H7Z844</accession>
<proteinExistence type="predicted"/>
<dbReference type="EMBL" id="JAEVHI010000001">
    <property type="protein sequence ID" value="KAG5304506.1"/>
    <property type="molecule type" value="Genomic_DNA"/>
</dbReference>
<dbReference type="Proteomes" id="UP000670092">
    <property type="component" value="Unassembled WGS sequence"/>
</dbReference>
<comment type="caution">
    <text evidence="1">The sequence shown here is derived from an EMBL/GenBank/DDBJ whole genome shotgun (WGS) entry which is preliminary data.</text>
</comment>